<dbReference type="Gene3D" id="2.30.30.140">
    <property type="match status" value="1"/>
</dbReference>
<dbReference type="SMART" id="SM00293">
    <property type="entry name" value="PWWP"/>
    <property type="match status" value="1"/>
</dbReference>
<dbReference type="Proteomes" id="UP000027120">
    <property type="component" value="Unassembled WGS sequence"/>
</dbReference>
<evidence type="ECO:0000256" key="1">
    <source>
        <dbReference type="SAM" id="MobiDB-lite"/>
    </source>
</evidence>
<gene>
    <name evidence="3" type="ORF">CISIN_1g0250492mg</name>
</gene>
<dbReference type="PROSITE" id="PS50812">
    <property type="entry name" value="PWWP"/>
    <property type="match status" value="1"/>
</dbReference>
<sequence>MRSNRVSGGRNCDSDRDGEKFVVKQLEGQFFPGDVTWAKLRGNIWWPAVVVDENTVSECNKPSKRASGGFLVRLYGSYEYLYVDPIKFHLEFQKVLEQSNGSHREIFEKALEQDLSHMKSGCSKGIGSKSTEGKYKSDSASVQEQLKRKYSKQGSGHKKLKPNNTSDEKRRMSEISMEEQDEKPMLNSPNSVSFIAILFPISSRSLPLYLPSMQKLSYYIDYCFQEASLLGTSHELSARRLRVMQSLGLVAPSGSPFS</sequence>
<dbReference type="InterPro" id="IPR053063">
    <property type="entry name" value="PWWP_domain_containing_PDP"/>
</dbReference>
<dbReference type="AlphaFoldDB" id="A0A067H0D3"/>
<name>A0A067H0D3_CITSI</name>
<accession>A0A067H0D3</accession>
<feature type="compositionally biased region" description="Low complexity" evidence="1">
    <location>
        <begin position="119"/>
        <end position="130"/>
    </location>
</feature>
<reference evidence="3 4" key="1">
    <citation type="submission" date="2014-04" db="EMBL/GenBank/DDBJ databases">
        <authorList>
            <consortium name="International Citrus Genome Consortium"/>
            <person name="Gmitter F."/>
            <person name="Chen C."/>
            <person name="Farmerie W."/>
            <person name="Harkins T."/>
            <person name="Desany B."/>
            <person name="Mohiuddin M."/>
            <person name="Kodira C."/>
            <person name="Borodovsky M."/>
            <person name="Lomsadze A."/>
            <person name="Burns P."/>
            <person name="Jenkins J."/>
            <person name="Prochnik S."/>
            <person name="Shu S."/>
            <person name="Chapman J."/>
            <person name="Pitluck S."/>
            <person name="Schmutz J."/>
            <person name="Rokhsar D."/>
        </authorList>
    </citation>
    <scope>NUCLEOTIDE SEQUENCE</scope>
</reference>
<dbReference type="EMBL" id="KK784876">
    <property type="protein sequence ID" value="KDO81162.1"/>
    <property type="molecule type" value="Genomic_DNA"/>
</dbReference>
<evidence type="ECO:0000313" key="3">
    <source>
        <dbReference type="EMBL" id="KDO81162.1"/>
    </source>
</evidence>
<dbReference type="InterPro" id="IPR000313">
    <property type="entry name" value="PWWP_dom"/>
</dbReference>
<evidence type="ECO:0000259" key="2">
    <source>
        <dbReference type="PROSITE" id="PS50812"/>
    </source>
</evidence>
<dbReference type="SMR" id="A0A067H0D3"/>
<dbReference type="PANTHER" id="PTHR42851">
    <property type="entry name" value="ALDOLASE-RELATED"/>
    <property type="match status" value="1"/>
</dbReference>
<evidence type="ECO:0000313" key="4">
    <source>
        <dbReference type="Proteomes" id="UP000027120"/>
    </source>
</evidence>
<organism evidence="3 4">
    <name type="scientific">Citrus sinensis</name>
    <name type="common">Sweet orange</name>
    <name type="synonym">Citrus aurantium var. sinensis</name>
    <dbReference type="NCBI Taxonomy" id="2711"/>
    <lineage>
        <taxon>Eukaryota</taxon>
        <taxon>Viridiplantae</taxon>
        <taxon>Streptophyta</taxon>
        <taxon>Embryophyta</taxon>
        <taxon>Tracheophyta</taxon>
        <taxon>Spermatophyta</taxon>
        <taxon>Magnoliopsida</taxon>
        <taxon>eudicotyledons</taxon>
        <taxon>Gunneridae</taxon>
        <taxon>Pentapetalae</taxon>
        <taxon>rosids</taxon>
        <taxon>malvids</taxon>
        <taxon>Sapindales</taxon>
        <taxon>Rutaceae</taxon>
        <taxon>Aurantioideae</taxon>
        <taxon>Citrus</taxon>
    </lineage>
</organism>
<dbReference type="SUPFAM" id="SSF63748">
    <property type="entry name" value="Tudor/PWWP/MBT"/>
    <property type="match status" value="1"/>
</dbReference>
<dbReference type="PANTHER" id="PTHR42851:SF13">
    <property type="entry name" value="OS08G0477800 PROTEIN"/>
    <property type="match status" value="1"/>
</dbReference>
<dbReference type="Pfam" id="PF00855">
    <property type="entry name" value="PWWP"/>
    <property type="match status" value="1"/>
</dbReference>
<feature type="compositionally biased region" description="Basic residues" evidence="1">
    <location>
        <begin position="148"/>
        <end position="161"/>
    </location>
</feature>
<protein>
    <recommendedName>
        <fullName evidence="2">PWWP domain-containing protein</fullName>
    </recommendedName>
</protein>
<dbReference type="STRING" id="2711.A0A067H0D3"/>
<feature type="region of interest" description="Disordered" evidence="1">
    <location>
        <begin position="119"/>
        <end position="185"/>
    </location>
</feature>
<proteinExistence type="predicted"/>
<feature type="domain" description="PWWP" evidence="2">
    <location>
        <begin position="32"/>
        <end position="101"/>
    </location>
</feature>
<keyword evidence="4" id="KW-1185">Reference proteome</keyword>